<dbReference type="InterPro" id="IPR016181">
    <property type="entry name" value="Acyl_CoA_acyltransferase"/>
</dbReference>
<proteinExistence type="predicted"/>
<sequence length="131" mass="15211">MLGDIDNEWLDYTLNSPEVSQLVFYDENALIGVVGIFLPNTEYNYYTVMEFAVNPIFHKRGYGTKILNYLMNFKEYEKSNIWKAIVAVENKKARSFLKKTDGNLTVLRIISMSKFSLKNNFFTSGLSCLFF</sequence>
<organism evidence="3 4">
    <name type="scientific">Xenorhabdus mauleonii</name>
    <dbReference type="NCBI Taxonomy" id="351675"/>
    <lineage>
        <taxon>Bacteria</taxon>
        <taxon>Pseudomonadati</taxon>
        <taxon>Pseudomonadota</taxon>
        <taxon>Gammaproteobacteria</taxon>
        <taxon>Enterobacterales</taxon>
        <taxon>Morganellaceae</taxon>
        <taxon>Xenorhabdus</taxon>
    </lineage>
</organism>
<accession>A0A1I3J1Z7</accession>
<dbReference type="EMBL" id="NITY01000001">
    <property type="protein sequence ID" value="PHM46068.1"/>
    <property type="molecule type" value="Genomic_DNA"/>
</dbReference>
<evidence type="ECO:0000259" key="1">
    <source>
        <dbReference type="PROSITE" id="PS51186"/>
    </source>
</evidence>
<name>A0A1I3J1Z7_9GAMM</name>
<dbReference type="SUPFAM" id="SSF55729">
    <property type="entry name" value="Acyl-CoA N-acyltransferases (Nat)"/>
    <property type="match status" value="1"/>
</dbReference>
<feature type="domain" description="N-acetyltransferase" evidence="1">
    <location>
        <begin position="1"/>
        <end position="117"/>
    </location>
</feature>
<reference evidence="2 5" key="3">
    <citation type="journal article" date="2017" name="Nat. Microbiol.">
        <title>Natural product diversity associated with the nematode symbionts Photorhabdus and Xenorhabdus.</title>
        <authorList>
            <person name="Tobias N.J."/>
            <person name="Wolff H."/>
            <person name="Djahanschiri B."/>
            <person name="Grundmann F."/>
            <person name="Kronenwerth M."/>
            <person name="Shi Y.M."/>
            <person name="Simonyi S."/>
            <person name="Grun P."/>
            <person name="Shapiro-Ilan D."/>
            <person name="Pidot S.J."/>
            <person name="Stinear T.P."/>
            <person name="Ebersberger I."/>
            <person name="Bode H.B."/>
        </authorList>
    </citation>
    <scope>NUCLEOTIDE SEQUENCE [LARGE SCALE GENOMIC DNA]</scope>
    <source>
        <strain evidence="2 5">DSM 17908</strain>
    </source>
</reference>
<reference evidence="3" key="1">
    <citation type="submission" date="2016-10" db="EMBL/GenBank/DDBJ databases">
        <authorList>
            <person name="de Groot N.N."/>
        </authorList>
    </citation>
    <scope>NUCLEOTIDE SEQUENCE [LARGE SCALE GENOMIC DNA]</scope>
    <source>
        <strain evidence="3">DSM 17908</strain>
    </source>
</reference>
<dbReference type="Pfam" id="PF00583">
    <property type="entry name" value="Acetyltransf_1"/>
    <property type="match status" value="1"/>
</dbReference>
<dbReference type="CDD" id="cd04301">
    <property type="entry name" value="NAT_SF"/>
    <property type="match status" value="1"/>
</dbReference>
<keyword evidence="3" id="KW-0808">Transferase</keyword>
<dbReference type="AlphaFoldDB" id="A0A1I3J1Z7"/>
<dbReference type="STRING" id="351675.SAMN05421680_10259"/>
<dbReference type="OrthoDB" id="6871659at2"/>
<dbReference type="PROSITE" id="PS51186">
    <property type="entry name" value="GNAT"/>
    <property type="match status" value="1"/>
</dbReference>
<keyword evidence="5" id="KW-1185">Reference proteome</keyword>
<reference evidence="4" key="2">
    <citation type="submission" date="2016-10" db="EMBL/GenBank/DDBJ databases">
        <authorList>
            <person name="Varghese N."/>
            <person name="Submissions S."/>
        </authorList>
    </citation>
    <scope>NUCLEOTIDE SEQUENCE [LARGE SCALE GENOMIC DNA]</scope>
    <source>
        <strain evidence="4">DSM 17908</strain>
    </source>
</reference>
<dbReference type="Gene3D" id="3.40.630.30">
    <property type="match status" value="1"/>
</dbReference>
<evidence type="ECO:0000313" key="3">
    <source>
        <dbReference type="EMBL" id="SFI54153.1"/>
    </source>
</evidence>
<dbReference type="RefSeq" id="WP_092507437.1">
    <property type="nucleotide sequence ID" value="NZ_CAWNQB010000001.1"/>
</dbReference>
<dbReference type="GO" id="GO:0016747">
    <property type="term" value="F:acyltransferase activity, transferring groups other than amino-acyl groups"/>
    <property type="evidence" value="ECO:0007669"/>
    <property type="project" value="InterPro"/>
</dbReference>
<dbReference type="Proteomes" id="UP000224607">
    <property type="component" value="Unassembled WGS sequence"/>
</dbReference>
<evidence type="ECO:0000313" key="5">
    <source>
        <dbReference type="Proteomes" id="UP000224607"/>
    </source>
</evidence>
<dbReference type="InterPro" id="IPR000182">
    <property type="entry name" value="GNAT_dom"/>
</dbReference>
<evidence type="ECO:0000313" key="4">
    <source>
        <dbReference type="Proteomes" id="UP000198919"/>
    </source>
</evidence>
<dbReference type="Proteomes" id="UP000198919">
    <property type="component" value="Unassembled WGS sequence"/>
</dbReference>
<dbReference type="EMBL" id="FORG01000002">
    <property type="protein sequence ID" value="SFI54153.1"/>
    <property type="molecule type" value="Genomic_DNA"/>
</dbReference>
<protein>
    <submittedName>
        <fullName evidence="3">Acetyltransferase (GNAT) family protein</fullName>
    </submittedName>
</protein>
<evidence type="ECO:0000313" key="2">
    <source>
        <dbReference type="EMBL" id="PHM46068.1"/>
    </source>
</evidence>
<gene>
    <name evidence="3" type="ORF">SAMN05421680_10259</name>
    <name evidence="2" type="ORF">Xmau_00463</name>
</gene>